<dbReference type="OrthoDB" id="6215236at2"/>
<name>A0A418Y910_9GAMM</name>
<evidence type="ECO:0000313" key="1">
    <source>
        <dbReference type="EMBL" id="RJG35981.1"/>
    </source>
</evidence>
<gene>
    <name evidence="1" type="ORF">D1Z90_20630</name>
</gene>
<reference evidence="1 2" key="1">
    <citation type="submission" date="2018-09" db="EMBL/GenBank/DDBJ databases">
        <authorList>
            <person name="Wang F."/>
        </authorList>
    </citation>
    <scope>NUCLEOTIDE SEQUENCE [LARGE SCALE GENOMIC DNA]</scope>
    <source>
        <strain evidence="1 2">PLHSC7-2</strain>
    </source>
</reference>
<comment type="caution">
    <text evidence="1">The sequence shown here is derived from an EMBL/GenBank/DDBJ whole genome shotgun (WGS) entry which is preliminary data.</text>
</comment>
<dbReference type="Proteomes" id="UP000283255">
    <property type="component" value="Unassembled WGS sequence"/>
</dbReference>
<reference evidence="1 2" key="2">
    <citation type="submission" date="2019-01" db="EMBL/GenBank/DDBJ databases">
        <title>Motilimonas pumilus sp. nov., isolated from the gut of sea cucumber (Apostichopus japonicus).</title>
        <authorList>
            <person name="Wang F.-Q."/>
            <person name="Ren L.-H."/>
            <person name="Lin Y.-W."/>
            <person name="Sun G.-H."/>
            <person name="Du Z.-J."/>
            <person name="Zhao J.-X."/>
            <person name="Liu X.-J."/>
            <person name="Liu L.-J."/>
        </authorList>
    </citation>
    <scope>NUCLEOTIDE SEQUENCE [LARGE SCALE GENOMIC DNA]</scope>
    <source>
        <strain evidence="1 2">PLHSC7-2</strain>
    </source>
</reference>
<keyword evidence="2" id="KW-1185">Reference proteome</keyword>
<sequence length="120" mass="14029">MDIVSFMDIEETDKDLIISFALDIGDGYIKTLLLHRTIFCEFIMPEDERGTKVSLEGSDIAEVHINTLESVTFNENVMKIKARFSSHEINLRKIESKEVEQMKESLMHHNFDDRFKIKFT</sequence>
<dbReference type="AlphaFoldDB" id="A0A418Y910"/>
<proteinExistence type="predicted"/>
<dbReference type="EMBL" id="QZCH01000097">
    <property type="protein sequence ID" value="RJG35981.1"/>
    <property type="molecule type" value="Genomic_DNA"/>
</dbReference>
<accession>A0A418Y910</accession>
<evidence type="ECO:0000313" key="2">
    <source>
        <dbReference type="Proteomes" id="UP000283255"/>
    </source>
</evidence>
<protein>
    <submittedName>
        <fullName evidence="1">Uncharacterized protein</fullName>
    </submittedName>
</protein>
<organism evidence="1 2">
    <name type="scientific">Motilimonas pumila</name>
    <dbReference type="NCBI Taxonomy" id="2303987"/>
    <lineage>
        <taxon>Bacteria</taxon>
        <taxon>Pseudomonadati</taxon>
        <taxon>Pseudomonadota</taxon>
        <taxon>Gammaproteobacteria</taxon>
        <taxon>Alteromonadales</taxon>
        <taxon>Alteromonadales genera incertae sedis</taxon>
        <taxon>Motilimonas</taxon>
    </lineage>
</organism>
<dbReference type="RefSeq" id="WP_119912645.1">
    <property type="nucleotide sequence ID" value="NZ_QZCH01000097.1"/>
</dbReference>